<evidence type="ECO:0000256" key="1">
    <source>
        <dbReference type="SAM" id="Coils"/>
    </source>
</evidence>
<evidence type="ECO:0000313" key="2">
    <source>
        <dbReference type="EMBL" id="KAJ1159818.1"/>
    </source>
</evidence>
<comment type="caution">
    <text evidence="2">The sequence shown here is derived from an EMBL/GenBank/DDBJ whole genome shotgun (WGS) entry which is preliminary data.</text>
</comment>
<reference evidence="2" key="1">
    <citation type="journal article" date="2022" name="bioRxiv">
        <title>Sequencing and chromosome-scale assembly of the giantPleurodeles waltlgenome.</title>
        <authorList>
            <person name="Brown T."/>
            <person name="Elewa A."/>
            <person name="Iarovenko S."/>
            <person name="Subramanian E."/>
            <person name="Araus A.J."/>
            <person name="Petzold A."/>
            <person name="Susuki M."/>
            <person name="Suzuki K.-i.T."/>
            <person name="Hayashi T."/>
            <person name="Toyoda A."/>
            <person name="Oliveira C."/>
            <person name="Osipova E."/>
            <person name="Leigh N.D."/>
            <person name="Simon A."/>
            <person name="Yun M.H."/>
        </authorList>
    </citation>
    <scope>NUCLEOTIDE SEQUENCE</scope>
    <source>
        <strain evidence="2">20211129_DDA</strain>
        <tissue evidence="2">Liver</tissue>
    </source>
</reference>
<feature type="coiled-coil region" evidence="1">
    <location>
        <begin position="59"/>
        <end position="107"/>
    </location>
</feature>
<organism evidence="2 3">
    <name type="scientific">Pleurodeles waltl</name>
    <name type="common">Iberian ribbed newt</name>
    <dbReference type="NCBI Taxonomy" id="8319"/>
    <lineage>
        <taxon>Eukaryota</taxon>
        <taxon>Metazoa</taxon>
        <taxon>Chordata</taxon>
        <taxon>Craniata</taxon>
        <taxon>Vertebrata</taxon>
        <taxon>Euteleostomi</taxon>
        <taxon>Amphibia</taxon>
        <taxon>Batrachia</taxon>
        <taxon>Caudata</taxon>
        <taxon>Salamandroidea</taxon>
        <taxon>Salamandridae</taxon>
        <taxon>Pleurodelinae</taxon>
        <taxon>Pleurodeles</taxon>
    </lineage>
</organism>
<dbReference type="AlphaFoldDB" id="A0AAV7S6R7"/>
<dbReference type="EMBL" id="JANPWB010000008">
    <property type="protein sequence ID" value="KAJ1159818.1"/>
    <property type="molecule type" value="Genomic_DNA"/>
</dbReference>
<gene>
    <name evidence="2" type="ORF">NDU88_000323</name>
</gene>
<keyword evidence="1" id="KW-0175">Coiled coil</keyword>
<keyword evidence="3" id="KW-1185">Reference proteome</keyword>
<name>A0AAV7S6R7_PLEWA</name>
<proteinExistence type="predicted"/>
<protein>
    <submittedName>
        <fullName evidence="2">Uncharacterized protein</fullName>
    </submittedName>
</protein>
<dbReference type="Proteomes" id="UP001066276">
    <property type="component" value="Chromosome 4_2"/>
</dbReference>
<dbReference type="PANTHER" id="PTHR19446">
    <property type="entry name" value="REVERSE TRANSCRIPTASES"/>
    <property type="match status" value="1"/>
</dbReference>
<sequence length="269" mass="29672">MKSGLGVHSKLAKMAQSVASTDIPQPKDPEPDSTLEFKQLILKGNRLITEKIDGVAITVALLRQDMDKMHDLIAELSNRVDDTTDTLETLSRQLMDQEKQLQRQEGYESQDLSDEAGITALLEEGGLSRVPAEMCEILNNLIEETDIKWAIKNMSTGKAPPRNDGLPVKFYQTYKDLVSTPLLAMYREAMGIGILPAALHEANVVVLGKDPLASESIRTLSMINVDAKILGETLACHLVKVSDTIINMDQARFVGGNMTPTKFRRHSLS</sequence>
<evidence type="ECO:0000313" key="3">
    <source>
        <dbReference type="Proteomes" id="UP001066276"/>
    </source>
</evidence>
<accession>A0AAV7S6R7</accession>